<evidence type="ECO:0000313" key="2">
    <source>
        <dbReference type="Proteomes" id="UP000234778"/>
    </source>
</evidence>
<evidence type="ECO:0008006" key="3">
    <source>
        <dbReference type="Google" id="ProtNLM"/>
    </source>
</evidence>
<gene>
    <name evidence="1" type="ORF">CYJ26_09305</name>
</gene>
<reference evidence="1 2" key="1">
    <citation type="submission" date="2017-12" db="EMBL/GenBank/DDBJ databases">
        <title>Phylogenetic diversity of female urinary microbiome.</title>
        <authorList>
            <person name="Thomas-White K."/>
            <person name="Wolfe A.J."/>
        </authorList>
    </citation>
    <scope>NUCLEOTIDE SEQUENCE [LARGE SCALE GENOMIC DNA]</scope>
    <source>
        <strain evidence="1 2">UMB0319</strain>
    </source>
</reference>
<evidence type="ECO:0000313" key="1">
    <source>
        <dbReference type="EMBL" id="PKY98121.1"/>
    </source>
</evidence>
<organism evidence="1 2">
    <name type="scientific">Actinomyces urogenitalis</name>
    <dbReference type="NCBI Taxonomy" id="103621"/>
    <lineage>
        <taxon>Bacteria</taxon>
        <taxon>Bacillati</taxon>
        <taxon>Actinomycetota</taxon>
        <taxon>Actinomycetes</taxon>
        <taxon>Actinomycetales</taxon>
        <taxon>Actinomycetaceae</taxon>
        <taxon>Actinomyces</taxon>
    </lineage>
</organism>
<protein>
    <recommendedName>
        <fullName evidence="3">DUF559 domain-containing protein</fullName>
    </recommendedName>
</protein>
<dbReference type="AlphaFoldDB" id="A0A2I1KR70"/>
<dbReference type="Proteomes" id="UP000234778">
    <property type="component" value="Unassembled WGS sequence"/>
</dbReference>
<proteinExistence type="predicted"/>
<accession>A0A2I1KR70</accession>
<dbReference type="EMBL" id="PKHA01000011">
    <property type="protein sequence ID" value="PKY98121.1"/>
    <property type="molecule type" value="Genomic_DNA"/>
</dbReference>
<name>A0A2I1KR70_9ACTO</name>
<comment type="caution">
    <text evidence="1">The sequence shown here is derived from an EMBL/GenBank/DDBJ whole genome shotgun (WGS) entry which is preliminary data.</text>
</comment>
<sequence>MPRLTLTTLRDDARAMVEAGAVKIMRGVYLQPAQRLAPWEQLREATLARAAAALHTHPSAVCLTHEAAAIAHGYTCLPTEPDIHIAVPKVPTGGRRPLPTLTYTAEDGHTFRGRKVSLVRSTRLPRSEEVDVVDGLRVTNPLQTAVDCAYDLPAREAICIVDSIFCKTCEADRFTRNCLGPTPEELRATLLAMLERYPRRPGLRRARAVLAIASPFSESPGESILRWAVHAAGLPEAVPQLCWQSREDSSTFFLDLGWEARKLGLEFDGYVKYGGSEDLRAEKSREMRLRRDGWRIERFEWSEIKKPHELAARLTSLFPADVVRNARPVRDLWL</sequence>